<dbReference type="OMA" id="MNFYQHA"/>
<evidence type="ECO:0000256" key="2">
    <source>
        <dbReference type="ARBA" id="ARBA00022679"/>
    </source>
</evidence>
<feature type="domain" description="SAM-dependent MTase RsmB/NOP-type" evidence="8">
    <location>
        <begin position="146"/>
        <end position="473"/>
    </location>
</feature>
<evidence type="ECO:0000313" key="9">
    <source>
        <dbReference type="EMBL" id="EQC40870.1"/>
    </source>
</evidence>
<feature type="binding site" evidence="6">
    <location>
        <position position="323"/>
    </location>
    <ligand>
        <name>S-adenosyl-L-methionine</name>
        <dbReference type="ChEBI" id="CHEBI:59789"/>
    </ligand>
</feature>
<evidence type="ECO:0000313" key="10">
    <source>
        <dbReference type="Proteomes" id="UP000030762"/>
    </source>
</evidence>
<dbReference type="InterPro" id="IPR049560">
    <property type="entry name" value="MeTrfase_RsmB-F_NOP2_cat"/>
</dbReference>
<evidence type="ECO:0000256" key="5">
    <source>
        <dbReference type="ARBA" id="ARBA00053002"/>
    </source>
</evidence>
<feature type="binding site" evidence="6">
    <location>
        <position position="275"/>
    </location>
    <ligand>
        <name>S-adenosyl-L-methionine</name>
        <dbReference type="ChEBI" id="CHEBI:59789"/>
    </ligand>
</feature>
<dbReference type="InParanoid" id="T0R3E2"/>
<dbReference type="GO" id="GO:0003723">
    <property type="term" value="F:RNA binding"/>
    <property type="evidence" value="ECO:0007669"/>
    <property type="project" value="UniProtKB-UniRule"/>
</dbReference>
<evidence type="ECO:0000259" key="8">
    <source>
        <dbReference type="PROSITE" id="PS51686"/>
    </source>
</evidence>
<dbReference type="GO" id="GO:0070475">
    <property type="term" value="P:rRNA base methylation"/>
    <property type="evidence" value="ECO:0007669"/>
    <property type="project" value="TreeGrafter"/>
</dbReference>
<accession>T0R3E2</accession>
<dbReference type="Gene3D" id="3.40.50.150">
    <property type="entry name" value="Vaccinia Virus protein VP39"/>
    <property type="match status" value="1"/>
</dbReference>
<dbReference type="PANTHER" id="PTHR22807:SF4">
    <property type="entry name" value="28S RRNA (CYTOSINE-C(5))-METHYLTRANSFERASE"/>
    <property type="match status" value="1"/>
</dbReference>
<comment type="caution">
    <text evidence="6">Lacks conserved residue(s) required for the propagation of feature annotation.</text>
</comment>
<dbReference type="InterPro" id="IPR048889">
    <property type="entry name" value="NSUN5_RCM1_N"/>
</dbReference>
<gene>
    <name evidence="9" type="ORF">SDRG_01936</name>
</gene>
<dbReference type="VEuPathDB" id="FungiDB:SDRG_01936"/>
<keyword evidence="10" id="KW-1185">Reference proteome</keyword>
<dbReference type="OrthoDB" id="435282at2759"/>
<evidence type="ECO:0000256" key="7">
    <source>
        <dbReference type="SAM" id="MobiDB-lite"/>
    </source>
</evidence>
<dbReference type="InterPro" id="IPR029063">
    <property type="entry name" value="SAM-dependent_MTases_sf"/>
</dbReference>
<proteinExistence type="inferred from homology"/>
<dbReference type="Pfam" id="PF21153">
    <property type="entry name" value="NSUN5_N"/>
    <property type="match status" value="1"/>
</dbReference>
<dbReference type="PROSITE" id="PS51686">
    <property type="entry name" value="SAM_MT_RSMB_NOP"/>
    <property type="match status" value="1"/>
</dbReference>
<feature type="binding site" evidence="6">
    <location>
        <begin position="246"/>
        <end position="252"/>
    </location>
    <ligand>
        <name>S-adenosyl-L-methionine</name>
        <dbReference type="ChEBI" id="CHEBI:59789"/>
    </ligand>
</feature>
<feature type="region of interest" description="Disordered" evidence="7">
    <location>
        <begin position="473"/>
        <end position="516"/>
    </location>
</feature>
<dbReference type="FunFam" id="3.40.50.150:FF:000164">
    <property type="entry name" value="Methyltransferase NSUN5, putative"/>
    <property type="match status" value="1"/>
</dbReference>
<dbReference type="EMBL" id="JH767135">
    <property type="protein sequence ID" value="EQC40870.1"/>
    <property type="molecule type" value="Genomic_DNA"/>
</dbReference>
<dbReference type="Pfam" id="PF21148">
    <property type="entry name" value="NSUN5_fdxn-like"/>
    <property type="match status" value="1"/>
</dbReference>
<evidence type="ECO:0000256" key="6">
    <source>
        <dbReference type="PROSITE-ProRule" id="PRU01023"/>
    </source>
</evidence>
<dbReference type="GeneID" id="19942663"/>
<dbReference type="eggNOG" id="KOG2360">
    <property type="taxonomic scope" value="Eukaryota"/>
</dbReference>
<evidence type="ECO:0000256" key="3">
    <source>
        <dbReference type="ARBA" id="ARBA00022691"/>
    </source>
</evidence>
<dbReference type="Pfam" id="PF01189">
    <property type="entry name" value="Methyltr_RsmB-F"/>
    <property type="match status" value="1"/>
</dbReference>
<dbReference type="Gene3D" id="3.30.70.1170">
    <property type="entry name" value="Sun protein, domain 3"/>
    <property type="match status" value="1"/>
</dbReference>
<dbReference type="InterPro" id="IPR049561">
    <property type="entry name" value="NSUN5_7_fdxn-like"/>
</dbReference>
<dbReference type="RefSeq" id="XP_008605714.1">
    <property type="nucleotide sequence ID" value="XM_008607492.1"/>
</dbReference>
<dbReference type="InterPro" id="IPR001678">
    <property type="entry name" value="MeTrfase_RsmB-F_NOP2_dom"/>
</dbReference>
<evidence type="ECO:0000256" key="1">
    <source>
        <dbReference type="ARBA" id="ARBA00022603"/>
    </source>
</evidence>
<protein>
    <recommendedName>
        <fullName evidence="8">SAM-dependent MTase RsmB/NOP-type domain-containing protein</fullName>
    </recommendedName>
</protein>
<name>T0R3E2_SAPDV</name>
<keyword evidence="2 6" id="KW-0808">Transferase</keyword>
<feature type="active site" description="Nucleophile" evidence="6">
    <location>
        <position position="400"/>
    </location>
</feature>
<dbReference type="InterPro" id="IPR023267">
    <property type="entry name" value="RCMT"/>
</dbReference>
<reference evidence="9 10" key="1">
    <citation type="submission" date="2012-04" db="EMBL/GenBank/DDBJ databases">
        <title>The Genome Sequence of Saprolegnia declina VS20.</title>
        <authorList>
            <consortium name="The Broad Institute Genome Sequencing Platform"/>
            <person name="Russ C."/>
            <person name="Nusbaum C."/>
            <person name="Tyler B."/>
            <person name="van West P."/>
            <person name="Dieguez-Uribeondo J."/>
            <person name="de Bruijn I."/>
            <person name="Tripathy S."/>
            <person name="Jiang R."/>
            <person name="Young S.K."/>
            <person name="Zeng Q."/>
            <person name="Gargeya S."/>
            <person name="Fitzgerald M."/>
            <person name="Haas B."/>
            <person name="Abouelleil A."/>
            <person name="Alvarado L."/>
            <person name="Arachchi H.M."/>
            <person name="Berlin A."/>
            <person name="Chapman S.B."/>
            <person name="Goldberg J."/>
            <person name="Griggs A."/>
            <person name="Gujja S."/>
            <person name="Hansen M."/>
            <person name="Howarth C."/>
            <person name="Imamovic A."/>
            <person name="Larimer J."/>
            <person name="McCowen C."/>
            <person name="Montmayeur A."/>
            <person name="Murphy C."/>
            <person name="Neiman D."/>
            <person name="Pearson M."/>
            <person name="Priest M."/>
            <person name="Roberts A."/>
            <person name="Saif S."/>
            <person name="Shea T."/>
            <person name="Sisk P."/>
            <person name="Sykes S."/>
            <person name="Wortman J."/>
            <person name="Nusbaum C."/>
            <person name="Birren B."/>
        </authorList>
    </citation>
    <scope>NUCLEOTIDE SEQUENCE [LARGE SCALE GENOMIC DNA]</scope>
    <source>
        <strain evidence="9 10">VS20</strain>
    </source>
</reference>
<dbReference type="PANTHER" id="PTHR22807">
    <property type="entry name" value="NOP2 YEAST -RELATED NOL1/NOP2/FMU SUN DOMAIN-CONTAINING"/>
    <property type="match status" value="1"/>
</dbReference>
<keyword evidence="3 6" id="KW-0949">S-adenosyl-L-methionine</keyword>
<evidence type="ECO:0000256" key="4">
    <source>
        <dbReference type="ARBA" id="ARBA00022884"/>
    </source>
</evidence>
<dbReference type="PRINTS" id="PR02008">
    <property type="entry name" value="RCMTFAMILY"/>
</dbReference>
<dbReference type="AlphaFoldDB" id="T0R3E2"/>
<keyword evidence="4 6" id="KW-0694">RNA-binding</keyword>
<sequence>MSTLYAEAAGVLEGLFRHSGGLKSLTYADKIKSKRNCFALVCQTLRYKPLLDQLIAAVPELTKIIKKSPKASGKAPPKKAGPTTSQQALYYIAIYDLMFGKDKKIQGGGFVKKQVLTQHNALKQALVRLKIKAKVKTDEELLPEENRMSESQRLPRYARINTLRVTEPIDSVPAIRAALKLPEDLSFEVDAHVGDLIVFPPGTELHTHESVVSGRLILQDKASCFSAYVLQGERGHNDLGDVIDACAAPGNKTSHAAMLVARKSSPRPLRVFAFDRSATRLDLLKRRMKGAGADKIVEPCLQSFLDVNVHDAKYANVTSILLDPSCSGSGMSNRLDHLLELATMKQGFEADDEYEASNGEAGESANEVQARLQALADFQLEALQKAFSFPSVQRIAYSTCSIFEKENEDVVVAALQASQAAGTPFHLVKALPTWPRRGVVVDGLSDDQADCLVRANGLEDGTNGFFVAYFERSDGSSSKRKREKTDAQRERKKRKRKAIQDRKAAGATDDAEDDAA</sequence>
<dbReference type="STRING" id="1156394.T0R3E2"/>
<dbReference type="Proteomes" id="UP000030762">
    <property type="component" value="Unassembled WGS sequence"/>
</dbReference>
<organism evidence="9 10">
    <name type="scientific">Saprolegnia diclina (strain VS20)</name>
    <dbReference type="NCBI Taxonomy" id="1156394"/>
    <lineage>
        <taxon>Eukaryota</taxon>
        <taxon>Sar</taxon>
        <taxon>Stramenopiles</taxon>
        <taxon>Oomycota</taxon>
        <taxon>Saprolegniomycetes</taxon>
        <taxon>Saprolegniales</taxon>
        <taxon>Saprolegniaceae</taxon>
        <taxon>Saprolegnia</taxon>
    </lineage>
</organism>
<dbReference type="GO" id="GO:0005730">
    <property type="term" value="C:nucleolus"/>
    <property type="evidence" value="ECO:0007669"/>
    <property type="project" value="TreeGrafter"/>
</dbReference>
<comment type="catalytic activity">
    <reaction evidence="5">
        <text>a cytidine in 25S rRNA + S-adenosyl-L-methionine = a 5-methylcytidine in 25S rRNA + S-adenosyl-L-homocysteine + H(+)</text>
        <dbReference type="Rhea" id="RHEA:47780"/>
        <dbReference type="Rhea" id="RHEA-COMP:11911"/>
        <dbReference type="Rhea" id="RHEA-COMP:11912"/>
        <dbReference type="ChEBI" id="CHEBI:15378"/>
        <dbReference type="ChEBI" id="CHEBI:57856"/>
        <dbReference type="ChEBI" id="CHEBI:59789"/>
        <dbReference type="ChEBI" id="CHEBI:74483"/>
        <dbReference type="ChEBI" id="CHEBI:82748"/>
    </reaction>
</comment>
<comment type="similarity">
    <text evidence="6">Belongs to the class I-like SAM-binding methyltransferase superfamily. RsmB/NOP family.</text>
</comment>
<keyword evidence="1 6" id="KW-0489">Methyltransferase</keyword>
<dbReference type="GO" id="GO:0008173">
    <property type="term" value="F:RNA methyltransferase activity"/>
    <property type="evidence" value="ECO:0007669"/>
    <property type="project" value="InterPro"/>
</dbReference>
<dbReference type="SUPFAM" id="SSF53335">
    <property type="entry name" value="S-adenosyl-L-methionine-dependent methyltransferases"/>
    <property type="match status" value="1"/>
</dbReference>